<dbReference type="VEuPathDB" id="FungiDB:RhiirFUN_018553"/>
<dbReference type="Gene3D" id="1.10.510.10">
    <property type="entry name" value="Transferase(Phosphotransferase) domain 1"/>
    <property type="match status" value="1"/>
</dbReference>
<dbReference type="GO" id="GO:0005576">
    <property type="term" value="C:extracellular region"/>
    <property type="evidence" value="ECO:0007669"/>
    <property type="project" value="UniProtKB-SubCell"/>
</dbReference>
<dbReference type="GO" id="GO:0043657">
    <property type="term" value="C:host cell"/>
    <property type="evidence" value="ECO:0007669"/>
    <property type="project" value="UniProtKB-SubCell"/>
</dbReference>
<dbReference type="Pfam" id="PF00069">
    <property type="entry name" value="Pkinase"/>
    <property type="match status" value="1"/>
</dbReference>
<evidence type="ECO:0000256" key="2">
    <source>
        <dbReference type="ARBA" id="ARBA00004613"/>
    </source>
</evidence>
<evidence type="ECO:0000256" key="1">
    <source>
        <dbReference type="ARBA" id="ARBA00004340"/>
    </source>
</evidence>
<dbReference type="InterPro" id="IPR045379">
    <property type="entry name" value="Crinkler_N"/>
</dbReference>
<sequence>MTSVTLNFLVVGEDPYEKTLPVDIDINKNIGALKKTIKNDIDKSVSVRDLKLFRVDIPLGSTRDKDVIARLKTGEFSVGLKMNNNLQKISDHFSTKPVNTNLHILVQLPTVTIVSTGSSSKRNYEEECINTMAKFYLNEKLRQKEFHELIRKLLAKDVKVLVLDDKSSNDRTLELDFHSYSILYLLIKIKNEIGTGKCDPIIQAAASYAKFYTQEKNQKLLKVCNLPCFIIGLAGPWICILEAVYVEKPLVEPLTSFEPLIFTNDRIHLNKIARLFKALSLGCERLKKYYNALPSFVLNTVDHQRFFPFIRKFHEINFDYKEKLFDNPRKLLWKAETQGENRLTIVIKFTHSYNKKAHELCHSIGKAPRLLCVSSAHTMHMIIMEYVDGQKLCDCCDLKGSEYKRIIKDIEEAVDLLHKNSIVFADLRDSNILVIKNEDEYHEMLVDFDWAGEDNKNLYPAFMNADINWPTEAEDNKVLKKEHDIHWLDVLKRKYLNEVKEMPTIEVEEILITEVKEMFAYY</sequence>
<dbReference type="InterPro" id="IPR000719">
    <property type="entry name" value="Prot_kinase_dom"/>
</dbReference>
<protein>
    <recommendedName>
        <fullName evidence="4">Protein kinase domain-containing protein</fullName>
    </recommendedName>
</protein>
<dbReference type="AlphaFoldDB" id="A0A2N1NA13"/>
<dbReference type="VEuPathDB" id="FungiDB:FUN_017801"/>
<reference evidence="5 6" key="2">
    <citation type="submission" date="2017-10" db="EMBL/GenBank/DDBJ databases">
        <title>Extensive intraspecific genome diversity in a model arbuscular mycorrhizal fungus.</title>
        <authorList>
            <person name="Chen E.C.H."/>
            <person name="Morin E."/>
            <person name="Baudet D."/>
            <person name="Noel J."/>
            <person name="Ndikumana S."/>
            <person name="Charron P."/>
            <person name="St-Onge C."/>
            <person name="Giorgi J."/>
            <person name="Grigoriev I.V."/>
            <person name="Roux C."/>
            <person name="Martin F.M."/>
            <person name="Corradi N."/>
        </authorList>
    </citation>
    <scope>NUCLEOTIDE SEQUENCE [LARGE SCALE GENOMIC DNA]</scope>
    <source>
        <strain evidence="5 6">C2</strain>
    </source>
</reference>
<dbReference type="GO" id="GO:0005524">
    <property type="term" value="F:ATP binding"/>
    <property type="evidence" value="ECO:0007669"/>
    <property type="project" value="InterPro"/>
</dbReference>
<comment type="caution">
    <text evidence="5">The sequence shown here is derived from an EMBL/GenBank/DDBJ whole genome shotgun (WGS) entry which is preliminary data.</text>
</comment>
<evidence type="ECO:0000256" key="3">
    <source>
        <dbReference type="ARBA" id="ARBA00022525"/>
    </source>
</evidence>
<keyword evidence="3" id="KW-0964">Secreted</keyword>
<name>A0A2N1NA13_9GLOM</name>
<dbReference type="PROSITE" id="PS50011">
    <property type="entry name" value="PROTEIN_KINASE_DOM"/>
    <property type="match status" value="1"/>
</dbReference>
<gene>
    <name evidence="5" type="ORF">RhiirC2_866019</name>
</gene>
<dbReference type="VEuPathDB" id="FungiDB:FUN_001099"/>
<dbReference type="SUPFAM" id="SSF56112">
    <property type="entry name" value="Protein kinase-like (PK-like)"/>
    <property type="match status" value="1"/>
</dbReference>
<dbReference type="VEuPathDB" id="FungiDB:RhiirFUN_013529"/>
<evidence type="ECO:0000313" key="5">
    <source>
        <dbReference type="EMBL" id="PKK70694.1"/>
    </source>
</evidence>
<dbReference type="Pfam" id="PF20147">
    <property type="entry name" value="Crinkler"/>
    <property type="match status" value="1"/>
</dbReference>
<dbReference type="Proteomes" id="UP000233469">
    <property type="component" value="Unassembled WGS sequence"/>
</dbReference>
<dbReference type="VEuPathDB" id="FungiDB:RhiirA1_447026"/>
<evidence type="ECO:0000259" key="4">
    <source>
        <dbReference type="PROSITE" id="PS50011"/>
    </source>
</evidence>
<dbReference type="GO" id="GO:0004672">
    <property type="term" value="F:protein kinase activity"/>
    <property type="evidence" value="ECO:0007669"/>
    <property type="project" value="InterPro"/>
</dbReference>
<evidence type="ECO:0000313" key="6">
    <source>
        <dbReference type="Proteomes" id="UP000233469"/>
    </source>
</evidence>
<accession>A0A2N1NA13</accession>
<dbReference type="EMBL" id="LLXL01000587">
    <property type="protein sequence ID" value="PKK70694.1"/>
    <property type="molecule type" value="Genomic_DNA"/>
</dbReference>
<organism evidence="5 6">
    <name type="scientific">Rhizophagus irregularis</name>
    <dbReference type="NCBI Taxonomy" id="588596"/>
    <lineage>
        <taxon>Eukaryota</taxon>
        <taxon>Fungi</taxon>
        <taxon>Fungi incertae sedis</taxon>
        <taxon>Mucoromycota</taxon>
        <taxon>Glomeromycotina</taxon>
        <taxon>Glomeromycetes</taxon>
        <taxon>Glomerales</taxon>
        <taxon>Glomeraceae</taxon>
        <taxon>Rhizophagus</taxon>
    </lineage>
</organism>
<reference evidence="5 6" key="1">
    <citation type="submission" date="2016-04" db="EMBL/GenBank/DDBJ databases">
        <title>Genome analyses suggest a sexual origin of heterokaryosis in a supposedly ancient asexual fungus.</title>
        <authorList>
            <person name="Ropars J."/>
            <person name="Sedzielewska K."/>
            <person name="Noel J."/>
            <person name="Charron P."/>
            <person name="Farinelli L."/>
            <person name="Marton T."/>
            <person name="Kruger M."/>
            <person name="Pelin A."/>
            <person name="Brachmann A."/>
            <person name="Corradi N."/>
        </authorList>
    </citation>
    <scope>NUCLEOTIDE SEQUENCE [LARGE SCALE GENOMIC DNA]</scope>
    <source>
        <strain evidence="5 6">C2</strain>
    </source>
</reference>
<proteinExistence type="predicted"/>
<feature type="domain" description="Protein kinase" evidence="4">
    <location>
        <begin position="187"/>
        <end position="522"/>
    </location>
</feature>
<dbReference type="InterPro" id="IPR011009">
    <property type="entry name" value="Kinase-like_dom_sf"/>
</dbReference>
<dbReference type="VEuPathDB" id="FungiDB:RhiirA1_543409"/>
<comment type="subcellular location">
    <subcellularLocation>
        <location evidence="1">Host cell</location>
    </subcellularLocation>
    <subcellularLocation>
        <location evidence="2">Secreted</location>
    </subcellularLocation>
</comment>